<feature type="binding site" evidence="6">
    <location>
        <position position="37"/>
    </location>
    <ligand>
        <name>FAD</name>
        <dbReference type="ChEBI" id="CHEBI:57692"/>
    </ligand>
</feature>
<dbReference type="EMBL" id="FOSJ01000056">
    <property type="protein sequence ID" value="SFK60239.1"/>
    <property type="molecule type" value="Genomic_DNA"/>
</dbReference>
<keyword evidence="3 6" id="KW-0274">FAD</keyword>
<keyword evidence="9" id="KW-1185">Reference proteome</keyword>
<keyword evidence="4 6" id="KW-0521">NADP</keyword>
<dbReference type="Gene3D" id="3.50.50.60">
    <property type="entry name" value="FAD/NAD(P)-binding domain"/>
    <property type="match status" value="2"/>
</dbReference>
<dbReference type="SUPFAM" id="SSF51905">
    <property type="entry name" value="FAD/NAD(P)-binding domain"/>
    <property type="match status" value="1"/>
</dbReference>
<feature type="binding site" evidence="6">
    <location>
        <position position="286"/>
    </location>
    <ligand>
        <name>FAD</name>
        <dbReference type="ChEBI" id="CHEBI:57692"/>
    </ligand>
</feature>
<dbReference type="EC" id="1.18.1.2" evidence="6"/>
<reference evidence="9" key="1">
    <citation type="submission" date="2016-10" db="EMBL/GenBank/DDBJ databases">
        <authorList>
            <person name="Varghese N."/>
            <person name="Submissions S."/>
        </authorList>
    </citation>
    <scope>NUCLEOTIDE SEQUENCE [LARGE SCALE GENOMIC DNA]</scope>
    <source>
        <strain evidence="9">DSM 16108</strain>
    </source>
</reference>
<feature type="domain" description="FAD/NAD(P)-binding" evidence="7">
    <location>
        <begin position="8"/>
        <end position="307"/>
    </location>
</feature>
<evidence type="ECO:0000256" key="5">
    <source>
        <dbReference type="ARBA" id="ARBA00023002"/>
    </source>
</evidence>
<evidence type="ECO:0000313" key="8">
    <source>
        <dbReference type="EMBL" id="SFK60239.1"/>
    </source>
</evidence>
<keyword evidence="2 6" id="KW-0285">Flavoprotein</keyword>
<proteinExistence type="inferred from homology"/>
<name>A0A1I4AX50_9LACT</name>
<keyword evidence="5 6" id="KW-0560">Oxidoreductase</keyword>
<dbReference type="Pfam" id="PF07992">
    <property type="entry name" value="Pyr_redox_2"/>
    <property type="match status" value="1"/>
</dbReference>
<evidence type="ECO:0000256" key="1">
    <source>
        <dbReference type="ARBA" id="ARBA00011738"/>
    </source>
</evidence>
<dbReference type="AlphaFoldDB" id="A0A1I4AX50"/>
<feature type="binding site" evidence="6">
    <location>
        <position position="90"/>
    </location>
    <ligand>
        <name>FAD</name>
        <dbReference type="ChEBI" id="CHEBI:57692"/>
    </ligand>
</feature>
<dbReference type="GO" id="GO:0004324">
    <property type="term" value="F:ferredoxin-NADP+ reductase activity"/>
    <property type="evidence" value="ECO:0007669"/>
    <property type="project" value="UniProtKB-UniRule"/>
</dbReference>
<sequence length="333" mass="37342">MVNENEIYDITIIGGGPVGMFSAFYSGMRNAKTKLIETLPVLGGQVALLYPDKKIYDIGGHAAVTGKELIKELTAQMDLFDQQICLEEQVEEIIKRDDDIFELRTAKGKHYSKTVIVTTGQGAFKPRKLTVENAELYEEQSLQYIVNNLEQYKDKTVAVCGGGDSAVDWALTLEPIANKVYLIHRRDKFRAHEASVEQVKNSSIELMTPYIPYKLNGTNEELQSVTFKKSKGDETKTIDLDFFVVNYGFSSSIGPLRNWNIELDRNEIIVNHKMETSVEGIYAAGDVSTYDGKIKLIATGFGEAPTAVNHAIHYIRPKEHAQPYQSTKLSFDK</sequence>
<comment type="catalytic activity">
    <reaction evidence="6">
        <text>2 reduced [2Fe-2S]-[ferredoxin] + NADP(+) + H(+) = 2 oxidized [2Fe-2S]-[ferredoxin] + NADPH</text>
        <dbReference type="Rhea" id="RHEA:20125"/>
        <dbReference type="Rhea" id="RHEA-COMP:10000"/>
        <dbReference type="Rhea" id="RHEA-COMP:10001"/>
        <dbReference type="ChEBI" id="CHEBI:15378"/>
        <dbReference type="ChEBI" id="CHEBI:33737"/>
        <dbReference type="ChEBI" id="CHEBI:33738"/>
        <dbReference type="ChEBI" id="CHEBI:57783"/>
        <dbReference type="ChEBI" id="CHEBI:58349"/>
        <dbReference type="EC" id="1.18.1.2"/>
    </reaction>
</comment>
<dbReference type="RefSeq" id="WP_072694370.1">
    <property type="nucleotide sequence ID" value="NZ_FOSJ01000056.1"/>
</dbReference>
<dbReference type="GO" id="GO:0050660">
    <property type="term" value="F:flavin adenine dinucleotide binding"/>
    <property type="evidence" value="ECO:0007669"/>
    <property type="project" value="UniProtKB-UniRule"/>
</dbReference>
<evidence type="ECO:0000256" key="3">
    <source>
        <dbReference type="ARBA" id="ARBA00022827"/>
    </source>
</evidence>
<comment type="caution">
    <text evidence="6">Lacks conserved residue(s) required for the propagation of feature annotation.</text>
</comment>
<dbReference type="HAMAP" id="MF_01685">
    <property type="entry name" value="FENR2"/>
    <property type="match status" value="1"/>
</dbReference>
<dbReference type="InterPro" id="IPR023753">
    <property type="entry name" value="FAD/NAD-binding_dom"/>
</dbReference>
<dbReference type="PANTHER" id="PTHR48105">
    <property type="entry name" value="THIOREDOXIN REDUCTASE 1-RELATED-RELATED"/>
    <property type="match status" value="1"/>
</dbReference>
<organism evidence="8 9">
    <name type="scientific">Marinilactibacillus piezotolerans</name>
    <dbReference type="NCBI Taxonomy" id="258723"/>
    <lineage>
        <taxon>Bacteria</taxon>
        <taxon>Bacillati</taxon>
        <taxon>Bacillota</taxon>
        <taxon>Bacilli</taxon>
        <taxon>Lactobacillales</taxon>
        <taxon>Carnobacteriaceae</taxon>
        <taxon>Marinilactibacillus</taxon>
    </lineage>
</organism>
<feature type="binding site" evidence="6">
    <location>
        <position position="327"/>
    </location>
    <ligand>
        <name>FAD</name>
        <dbReference type="ChEBI" id="CHEBI:57692"/>
    </ligand>
</feature>
<dbReference type="OrthoDB" id="9806179at2"/>
<gene>
    <name evidence="8" type="ORF">SAMN04488569_10567</name>
</gene>
<dbReference type="PRINTS" id="PR00368">
    <property type="entry name" value="FADPNR"/>
</dbReference>
<dbReference type="STRING" id="258723.GCA_900169305_01825"/>
<feature type="binding site" evidence="6">
    <location>
        <position position="50"/>
    </location>
    <ligand>
        <name>FAD</name>
        <dbReference type="ChEBI" id="CHEBI:57692"/>
    </ligand>
</feature>
<dbReference type="PRINTS" id="PR00469">
    <property type="entry name" value="PNDRDTASEII"/>
</dbReference>
<comment type="cofactor">
    <cofactor evidence="6">
        <name>FAD</name>
        <dbReference type="ChEBI" id="CHEBI:57692"/>
    </cofactor>
    <text evidence="6">Binds 1 FAD per subunit.</text>
</comment>
<evidence type="ECO:0000256" key="2">
    <source>
        <dbReference type="ARBA" id="ARBA00022630"/>
    </source>
</evidence>
<dbReference type="GO" id="GO:0050661">
    <property type="term" value="F:NADP binding"/>
    <property type="evidence" value="ECO:0007669"/>
    <property type="project" value="UniProtKB-UniRule"/>
</dbReference>
<comment type="similarity">
    <text evidence="6">Belongs to the ferredoxin--NADP reductase type 2 family.</text>
</comment>
<dbReference type="InterPro" id="IPR022890">
    <property type="entry name" value="Fd--NADP_Rdtase_type_2"/>
</dbReference>
<accession>A0A1I4AX50</accession>
<comment type="subunit">
    <text evidence="1 6">Homodimer.</text>
</comment>
<feature type="binding site" evidence="6">
    <location>
        <position position="124"/>
    </location>
    <ligand>
        <name>FAD</name>
        <dbReference type="ChEBI" id="CHEBI:57692"/>
    </ligand>
</feature>
<dbReference type="InterPro" id="IPR036188">
    <property type="entry name" value="FAD/NAD-bd_sf"/>
</dbReference>
<feature type="binding site" evidence="6">
    <location>
        <position position="45"/>
    </location>
    <ligand>
        <name>FAD</name>
        <dbReference type="ChEBI" id="CHEBI:57692"/>
    </ligand>
</feature>
<evidence type="ECO:0000256" key="6">
    <source>
        <dbReference type="HAMAP-Rule" id="MF_01685"/>
    </source>
</evidence>
<protein>
    <recommendedName>
        <fullName evidence="6">Ferredoxin--NADP reductase</fullName>
        <shortName evidence="6">FNR</shortName>
        <shortName evidence="6">Fd-NADP(+) reductase</shortName>
        <ecNumber evidence="6">1.18.1.2</ecNumber>
    </recommendedName>
</protein>
<evidence type="ECO:0000259" key="7">
    <source>
        <dbReference type="Pfam" id="PF07992"/>
    </source>
</evidence>
<dbReference type="InterPro" id="IPR050097">
    <property type="entry name" value="Ferredoxin-NADP_redctase_2"/>
</dbReference>
<evidence type="ECO:0000256" key="4">
    <source>
        <dbReference type="ARBA" id="ARBA00022857"/>
    </source>
</evidence>
<evidence type="ECO:0000313" key="9">
    <source>
        <dbReference type="Proteomes" id="UP000199589"/>
    </source>
</evidence>
<dbReference type="Proteomes" id="UP000199589">
    <property type="component" value="Unassembled WGS sequence"/>
</dbReference>